<dbReference type="PROSITE" id="PS50093">
    <property type="entry name" value="PKD"/>
    <property type="match status" value="1"/>
</dbReference>
<keyword evidence="1" id="KW-0812">Transmembrane</keyword>
<feature type="domain" description="PKD" evidence="2">
    <location>
        <begin position="1742"/>
        <end position="1807"/>
    </location>
</feature>
<proteinExistence type="predicted"/>
<dbReference type="STRING" id="320787.CA2015_3987"/>
<evidence type="ECO:0000313" key="3">
    <source>
        <dbReference type="EMBL" id="AKP53347.1"/>
    </source>
</evidence>
<dbReference type="Pfam" id="PF13573">
    <property type="entry name" value="SprB"/>
    <property type="match status" value="6"/>
</dbReference>
<dbReference type="SUPFAM" id="SSF49299">
    <property type="entry name" value="PKD domain"/>
    <property type="match status" value="1"/>
</dbReference>
<dbReference type="Gene3D" id="2.60.40.10">
    <property type="entry name" value="Immunoglobulins"/>
    <property type="match status" value="5"/>
</dbReference>
<reference evidence="3 4" key="1">
    <citation type="submission" date="2015-07" db="EMBL/GenBank/DDBJ databases">
        <authorList>
            <person name="Kim K.M."/>
        </authorList>
    </citation>
    <scope>NUCLEOTIDE SEQUENCE [LARGE SCALE GENOMIC DNA]</scope>
    <source>
        <strain evidence="3 4">KCTC 12363</strain>
    </source>
</reference>
<dbReference type="Gene3D" id="2.60.40.740">
    <property type="match status" value="2"/>
</dbReference>
<dbReference type="InterPro" id="IPR026341">
    <property type="entry name" value="T9SS_type_B"/>
</dbReference>
<dbReference type="InterPro" id="IPR000601">
    <property type="entry name" value="PKD_dom"/>
</dbReference>
<dbReference type="EMBL" id="CP012040">
    <property type="protein sequence ID" value="AKP53347.1"/>
    <property type="molecule type" value="Genomic_DNA"/>
</dbReference>
<keyword evidence="4" id="KW-1185">Reference proteome</keyword>
<keyword evidence="1" id="KW-0472">Membrane</keyword>
<dbReference type="InterPro" id="IPR035986">
    <property type="entry name" value="PKD_dom_sf"/>
</dbReference>
<dbReference type="InterPro" id="IPR025667">
    <property type="entry name" value="SprB_repeat"/>
</dbReference>
<protein>
    <submittedName>
        <fullName evidence="3">Putative internalin</fullName>
    </submittedName>
</protein>
<evidence type="ECO:0000256" key="1">
    <source>
        <dbReference type="SAM" id="Phobius"/>
    </source>
</evidence>
<dbReference type="InterPro" id="IPR022409">
    <property type="entry name" value="PKD/Chitinase_dom"/>
</dbReference>
<accession>A0A0H4PY47</accession>
<dbReference type="CDD" id="cd00146">
    <property type="entry name" value="PKD"/>
    <property type="match status" value="1"/>
</dbReference>
<evidence type="ECO:0000313" key="4">
    <source>
        <dbReference type="Proteomes" id="UP000036520"/>
    </source>
</evidence>
<organism evidence="3 4">
    <name type="scientific">Cyclobacterium amurskyense</name>
    <dbReference type="NCBI Taxonomy" id="320787"/>
    <lineage>
        <taxon>Bacteria</taxon>
        <taxon>Pseudomonadati</taxon>
        <taxon>Bacteroidota</taxon>
        <taxon>Cytophagia</taxon>
        <taxon>Cytophagales</taxon>
        <taxon>Cyclobacteriaceae</taxon>
        <taxon>Cyclobacterium</taxon>
    </lineage>
</organism>
<dbReference type="Pfam" id="PF13585">
    <property type="entry name" value="CHU_C"/>
    <property type="match status" value="1"/>
</dbReference>
<sequence length="1899" mass="206944">MLKQLKIISKYILPSIILFLIFGSQIFEIKGELISPFASITIEDQIDTQVKFNGDLTITLEMLSITYAGDKSNLSLEIKGGTGYSFTGQTISPTIQYEENWEAKGKEIIVNVQITDGVDLSEVYPFKVLVIPPTLPLAYSENSCKGIISLTLSAYKPSQRYEESFPFTFKLIDEVGDTISVISVNNTAPFQTSATVNFGQDFELNREIEYQIYAIDNLGREYLRSAGPLGQAYSLDFELNFAGLLCPEDKTGLVEFIIFNATLPVNNFIIIDSEGKEKPTDFEVISDSDGFVVIQAKDMEPGTYTLEIEDRFQCNGRESFEIIIPEPIEAVETVNHVTCYGDDNGEISLLIKGGWSSPFAGNHRKEWTNYDIVWFDEQENEVDDVSNSFVTLGGAIIGVESKINHLAPGNYYAKIHDKGRRFEIAGAAPLQCEKTTSWITVEGPDPLTFTETLQNVSCNGVADGSITISPEGGTPQYTVDWFTGNFENENSPEPAELVVLPKNSGEDDFSKQQLSPGEYAVLITDQNGCFLAKNYTISEPTPLTLTELPGLRQDVRCFGEETGTIAIKLYENTPTPFSIEVFKDGTLLKVFGPENNIASDTIYFSNLKGGLYDFRIEDNKGCDFHLEGILIDQPETGLLIQDTIISNYNGFEISFPEANDGNISLDITGGEGNYDYYWTGPNGFEASTKDISNLGPGEYQFIVTDDNNCTARLSSIILNAPPPLTLTPNIPEVNGYQISCFGTAGGVIKPNPSGGTGIYTYNWTGPNGFNSTDSFLENLTAGYYSLELADENGASIEATYKISEPNELILSEAIDLRVPVACFGESNGAFTINIDQPSLAPFTLSMGIMGEVQTTRTVSNFNNAAYTFDNIPGNLYWVTVEDANGCIKRLDDILVEQPETGLQLTDLELSQFNGYEVSCAGGMNGSISFVITGNQGDLSYRWTGPNGFTSAESNLEGLKAGKYQVIVTDDNGCTISSDFDLNEPAPLTLLDNVSNYSGFGVHCNGGNEGFIYLDIAGGSGTSQIEWNGPDGFISDSDSLKNIFPGIYHVNITDANGCEINKSYTLTEPQGLEIEELTNEKVHVSCFGQETGVLAASITRTSAGPYRYELSKEGGEIVNTSPLTSESNWFFTNLAAGKYMITVRDANDCFKEITNLEITQPLSGLKIDEVEVSSFNGYNISCFEAADAWIDVSISGGSGNNKFDWSGPENFSSNSPSIKNLIPGDYHLTIVDQNGCEALTEIISITEPKPLLINSKLAITNGYEISCYGSNDGHIELNPTGGSGNYSIEWTGPNGFTSNASSLEALSPGKYSVTVRDENFCKVSEEFNIREPDPLSITKVEKSDISCYGAATGSIALLVEGGAAGTYNFHWTKDGVPMALDTPSSDELFSGTYEVAVTDANGCQIISSAITISEPNAPLEVLMEQTEVSCYNANDANLSIDITGGVKPYKINWNTGATQSSFEGIGPGFYQVTVTDANGCTVIKETTIEEVPVFKIDPVVNPVSCFGATDGSILLNLEGGKAPITATWEHGPEQSSLYNLAPGVYKVYLKDASNCTIERTFNLIEPELLVAVGLVQDATSCSNGQSGEISLMVSGGRPPYSYNWSNGESSASIYNLTNGSYSVDITDQSGCFVSQTFEVKRPDPISISLSNKTTSQCEPREILEIIELSIDGGVAPYSIQWSSGEVFDNGYRMEANGPGNYQVTVTDGNGCIQTKSFTVQNNIVLIKGEYLSEAFPLYGENLVNFDVQFTNKSNGNIGLYYWDFGDGNSSLEESPVYRYTKPGTYIVTLVGTDIWGCETSSSFQIKITDFFLKTPNVFSPNGDGLNDFFFPKFLNINSLVFIIMNTWGEILYQSKDLKDPGWDGTFRGQKASPGNYVYKLKYTTADGRNFSNTGAFMLLE</sequence>
<dbReference type="SMART" id="SM00089">
    <property type="entry name" value="PKD"/>
    <property type="match status" value="1"/>
</dbReference>
<name>A0A0H4PY47_9BACT</name>
<gene>
    <name evidence="3" type="ORF">CA2015_3987</name>
</gene>
<evidence type="ECO:0000259" key="2">
    <source>
        <dbReference type="PROSITE" id="PS50093"/>
    </source>
</evidence>
<dbReference type="NCBIfam" id="TIGR04131">
    <property type="entry name" value="Bac_Flav_CTERM"/>
    <property type="match status" value="1"/>
</dbReference>
<dbReference type="Pfam" id="PF18911">
    <property type="entry name" value="PKD_4"/>
    <property type="match status" value="1"/>
</dbReference>
<feature type="transmembrane region" description="Helical" evidence="1">
    <location>
        <begin position="7"/>
        <end position="27"/>
    </location>
</feature>
<dbReference type="Proteomes" id="UP000036520">
    <property type="component" value="Chromosome"/>
</dbReference>
<dbReference type="KEGG" id="camu:CA2015_3987"/>
<dbReference type="InterPro" id="IPR013783">
    <property type="entry name" value="Ig-like_fold"/>
</dbReference>
<keyword evidence="1" id="KW-1133">Transmembrane helix</keyword>